<dbReference type="SMART" id="SM00851">
    <property type="entry name" value="MGS"/>
    <property type="match status" value="1"/>
</dbReference>
<evidence type="ECO:0000259" key="4">
    <source>
        <dbReference type="PROSITE" id="PS51855"/>
    </source>
</evidence>
<dbReference type="PANTHER" id="PTHR11405">
    <property type="entry name" value="CARBAMOYLTRANSFERASE FAMILY MEMBER"/>
    <property type="match status" value="1"/>
</dbReference>
<comment type="caution">
    <text evidence="5">The sequence shown here is derived from an EMBL/GenBank/DDBJ whole genome shotgun (WGS) entry which is preliminary data.</text>
</comment>
<gene>
    <name evidence="5" type="ORF">OBE_07434</name>
</gene>
<evidence type="ECO:0000256" key="3">
    <source>
        <dbReference type="ARBA" id="ARBA00022840"/>
    </source>
</evidence>
<keyword evidence="1" id="KW-0436">Ligase</keyword>
<dbReference type="GO" id="GO:0005524">
    <property type="term" value="F:ATP binding"/>
    <property type="evidence" value="ECO:0007669"/>
    <property type="project" value="UniProtKB-KW"/>
</dbReference>
<name>K1SS99_9ZZZZ</name>
<dbReference type="InterPro" id="IPR011607">
    <property type="entry name" value="MGS-like_dom"/>
</dbReference>
<evidence type="ECO:0000256" key="1">
    <source>
        <dbReference type="ARBA" id="ARBA00022598"/>
    </source>
</evidence>
<dbReference type="InterPro" id="IPR036914">
    <property type="entry name" value="MGS-like_dom_sf"/>
</dbReference>
<evidence type="ECO:0000256" key="2">
    <source>
        <dbReference type="ARBA" id="ARBA00022741"/>
    </source>
</evidence>
<keyword evidence="2" id="KW-0547">Nucleotide-binding</keyword>
<evidence type="ECO:0000313" key="5">
    <source>
        <dbReference type="EMBL" id="EKC63502.1"/>
    </source>
</evidence>
<organism evidence="5">
    <name type="scientific">human gut metagenome</name>
    <dbReference type="NCBI Taxonomy" id="408170"/>
    <lineage>
        <taxon>unclassified sequences</taxon>
        <taxon>metagenomes</taxon>
        <taxon>organismal metagenomes</taxon>
    </lineage>
</organism>
<accession>K1SS99</accession>
<dbReference type="AlphaFoldDB" id="K1SS99"/>
<dbReference type="SUPFAM" id="SSF52335">
    <property type="entry name" value="Methylglyoxal synthase-like"/>
    <property type="match status" value="1"/>
</dbReference>
<keyword evidence="3" id="KW-0067">ATP-binding</keyword>
<dbReference type="PANTHER" id="PTHR11405:SF53">
    <property type="entry name" value="CARBAMOYL-PHOSPHATE SYNTHASE [AMMONIA], MITOCHONDRIAL"/>
    <property type="match status" value="1"/>
</dbReference>
<proteinExistence type="predicted"/>
<dbReference type="PROSITE" id="PS51855">
    <property type="entry name" value="MGS"/>
    <property type="match status" value="1"/>
</dbReference>
<dbReference type="EMBL" id="AJWZ01005108">
    <property type="protein sequence ID" value="EKC63502.1"/>
    <property type="molecule type" value="Genomic_DNA"/>
</dbReference>
<sequence length="256" mass="28617">DVGNKYPLFWVKYDDLAPFLAKQQLMTSNGFVSKVLKRNFIETATRIMLDAPYTQPDKSAFDIDRIGVKASQFSFSRLHKADPVLGVDMSSTGEVGCIGDDFSEALLNAMIATGFRIPRPEKGVMFSSGAMKSKVDLLDASRMLFAKGYKIYATAGTAAFLNAHGVTTEAVYWPDERPDAENNVMTMIADHAFDLIVNIPKNHTKRELTNGYKIRRGAIDHNIPLITNARLASAFIEAFCEMKLEDIQIKSWQEYK</sequence>
<dbReference type="GO" id="GO:0004088">
    <property type="term" value="F:carbamoyl-phosphate synthase (glutamine-hydrolyzing) activity"/>
    <property type="evidence" value="ECO:0007669"/>
    <property type="project" value="TreeGrafter"/>
</dbReference>
<dbReference type="CDD" id="cd01423">
    <property type="entry name" value="MGS_CPS_I_III"/>
    <property type="match status" value="1"/>
</dbReference>
<feature type="domain" description="MGS-like" evidence="4">
    <location>
        <begin position="115"/>
        <end position="256"/>
    </location>
</feature>
<reference evidence="5" key="1">
    <citation type="journal article" date="2013" name="Environ. Microbiol.">
        <title>Microbiota from the distal guts of lean and obese adolescents exhibit partial functional redundancy besides clear differences in community structure.</title>
        <authorList>
            <person name="Ferrer M."/>
            <person name="Ruiz A."/>
            <person name="Lanza F."/>
            <person name="Haange S.B."/>
            <person name="Oberbach A."/>
            <person name="Till H."/>
            <person name="Bargiela R."/>
            <person name="Campoy C."/>
            <person name="Segura M.T."/>
            <person name="Richter M."/>
            <person name="von Bergen M."/>
            <person name="Seifert J."/>
            <person name="Suarez A."/>
        </authorList>
    </citation>
    <scope>NUCLEOTIDE SEQUENCE</scope>
</reference>
<dbReference type="GO" id="GO:0006541">
    <property type="term" value="P:glutamine metabolic process"/>
    <property type="evidence" value="ECO:0007669"/>
    <property type="project" value="TreeGrafter"/>
</dbReference>
<dbReference type="Pfam" id="PF02142">
    <property type="entry name" value="MGS"/>
    <property type="match status" value="1"/>
</dbReference>
<dbReference type="Gene3D" id="3.30.470.20">
    <property type="entry name" value="ATP-grasp fold, B domain"/>
    <property type="match status" value="1"/>
</dbReference>
<dbReference type="SUPFAM" id="SSF56059">
    <property type="entry name" value="Glutathione synthetase ATP-binding domain-like"/>
    <property type="match status" value="1"/>
</dbReference>
<dbReference type="FunFam" id="3.40.50.1380:FF:000014">
    <property type="entry name" value="Carbamoyl-phosphate synthase (glutamine-hydrolyzing)"/>
    <property type="match status" value="1"/>
</dbReference>
<dbReference type="Gene3D" id="3.40.50.1380">
    <property type="entry name" value="Methylglyoxal synthase-like domain"/>
    <property type="match status" value="1"/>
</dbReference>
<protein>
    <submittedName>
        <fullName evidence="5">Protein containing MGS-like domain protein</fullName>
    </submittedName>
</protein>
<dbReference type="GO" id="GO:0005737">
    <property type="term" value="C:cytoplasm"/>
    <property type="evidence" value="ECO:0007669"/>
    <property type="project" value="TreeGrafter"/>
</dbReference>
<feature type="non-terminal residue" evidence="5">
    <location>
        <position position="1"/>
    </location>
</feature>